<keyword evidence="4" id="KW-0274">FAD</keyword>
<dbReference type="InterPro" id="IPR036318">
    <property type="entry name" value="FAD-bd_PCMH-like_sf"/>
</dbReference>
<dbReference type="Proteomes" id="UP000622797">
    <property type="component" value="Unassembled WGS sequence"/>
</dbReference>
<dbReference type="SUPFAM" id="SSF56176">
    <property type="entry name" value="FAD-binding/transporter-associated domain-like"/>
    <property type="match status" value="1"/>
</dbReference>
<dbReference type="Pfam" id="PF08031">
    <property type="entry name" value="BBE"/>
    <property type="match status" value="1"/>
</dbReference>
<dbReference type="EMBL" id="JABEXW010000171">
    <property type="protein sequence ID" value="KAF4969177.1"/>
    <property type="molecule type" value="Genomic_DNA"/>
</dbReference>
<comment type="similarity">
    <text evidence="2">Belongs to the oxygen-dependent FAD-linked oxidoreductase family.</text>
</comment>
<dbReference type="InterPro" id="IPR012951">
    <property type="entry name" value="BBE"/>
</dbReference>
<dbReference type="GO" id="GO:0050660">
    <property type="term" value="F:flavin adenine dinucleotide binding"/>
    <property type="evidence" value="ECO:0007669"/>
    <property type="project" value="InterPro"/>
</dbReference>
<accession>A0A8H4U3T6</accession>
<keyword evidence="8" id="KW-1185">Reference proteome</keyword>
<evidence type="ECO:0000313" key="8">
    <source>
        <dbReference type="Proteomes" id="UP000622797"/>
    </source>
</evidence>
<protein>
    <recommendedName>
        <fullName evidence="6">Berberine/berberine-like domain-containing protein</fullName>
    </recommendedName>
</protein>
<dbReference type="InterPro" id="IPR050416">
    <property type="entry name" value="FAD-linked_Oxidoreductase"/>
</dbReference>
<dbReference type="OrthoDB" id="407275at2759"/>
<dbReference type="GO" id="GO:0016491">
    <property type="term" value="F:oxidoreductase activity"/>
    <property type="evidence" value="ECO:0007669"/>
    <property type="project" value="UniProtKB-KW"/>
</dbReference>
<evidence type="ECO:0000313" key="7">
    <source>
        <dbReference type="EMBL" id="KAF4969177.1"/>
    </source>
</evidence>
<comment type="cofactor">
    <cofactor evidence="1">
        <name>FAD</name>
        <dbReference type="ChEBI" id="CHEBI:57692"/>
    </cofactor>
</comment>
<evidence type="ECO:0000259" key="6">
    <source>
        <dbReference type="Pfam" id="PF08031"/>
    </source>
</evidence>
<sequence>MELSLMNEVSLNEKQDTVSANESALRFHVYKKLVSNRMDGYVVNGGRYPTVGEFSIVTADGDEVIVSDRDSFKSDKGKLFWALRGASGGNFGVVVEMKLAVKELRSKFIFYIKDWHNGMTIDSTWLCELGDEKSQWIKETKKSLPTDQTYQIYTSFEFQNDPEKIRSITNAIREEFKRFRKEFKGDKGSLQKEANKESYYGKNHLKLRQVKKIWDKDNYFKWQQGISLPAQAQAADDDTDDDKKALSYLIAKNELVVTEEILTEAWAEQQWESFYRFAMTELDSFGGAGLPTLVTV</sequence>
<evidence type="ECO:0000256" key="2">
    <source>
        <dbReference type="ARBA" id="ARBA00005466"/>
    </source>
</evidence>
<dbReference type="InterPro" id="IPR016169">
    <property type="entry name" value="FAD-bd_PCMH_sub2"/>
</dbReference>
<evidence type="ECO:0000256" key="4">
    <source>
        <dbReference type="ARBA" id="ARBA00022827"/>
    </source>
</evidence>
<dbReference type="PANTHER" id="PTHR42973:SF39">
    <property type="entry name" value="FAD-BINDING PCMH-TYPE DOMAIN-CONTAINING PROTEIN"/>
    <property type="match status" value="1"/>
</dbReference>
<keyword evidence="5" id="KW-0560">Oxidoreductase</keyword>
<reference evidence="7" key="2">
    <citation type="submission" date="2020-05" db="EMBL/GenBank/DDBJ databases">
        <authorList>
            <person name="Kim H.-S."/>
            <person name="Proctor R.H."/>
            <person name="Brown D.W."/>
        </authorList>
    </citation>
    <scope>NUCLEOTIDE SEQUENCE</scope>
    <source>
        <strain evidence="7">NRRL 20472</strain>
    </source>
</reference>
<comment type="caution">
    <text evidence="7">The sequence shown here is derived from an EMBL/GenBank/DDBJ whole genome shotgun (WGS) entry which is preliminary data.</text>
</comment>
<evidence type="ECO:0000256" key="3">
    <source>
        <dbReference type="ARBA" id="ARBA00022630"/>
    </source>
</evidence>
<dbReference type="PANTHER" id="PTHR42973">
    <property type="entry name" value="BINDING OXIDOREDUCTASE, PUTATIVE (AFU_ORTHOLOGUE AFUA_1G17690)-RELATED"/>
    <property type="match status" value="1"/>
</dbReference>
<proteinExistence type="inferred from homology"/>
<evidence type="ECO:0000256" key="1">
    <source>
        <dbReference type="ARBA" id="ARBA00001974"/>
    </source>
</evidence>
<gene>
    <name evidence="7" type="ORF">FSARC_3553</name>
</gene>
<name>A0A8H4U3T6_9HYPO</name>
<evidence type="ECO:0000256" key="5">
    <source>
        <dbReference type="ARBA" id="ARBA00023002"/>
    </source>
</evidence>
<keyword evidence="3" id="KW-0285">Flavoprotein</keyword>
<reference evidence="7" key="1">
    <citation type="journal article" date="2020" name="BMC Genomics">
        <title>Correction to: Identification and distribution of gene clusters required for synthesis of sphingolipid metabolism inhibitors in diverse species of the filamentous fungus Fusarium.</title>
        <authorList>
            <person name="Kim H.S."/>
            <person name="Lohmar J.M."/>
            <person name="Busman M."/>
            <person name="Brown D.W."/>
            <person name="Naumann T.A."/>
            <person name="Divon H.H."/>
            <person name="Lysoe E."/>
            <person name="Uhlig S."/>
            <person name="Proctor R.H."/>
        </authorList>
    </citation>
    <scope>NUCLEOTIDE SEQUENCE</scope>
    <source>
        <strain evidence="7">NRRL 20472</strain>
    </source>
</reference>
<feature type="domain" description="Berberine/berberine-like" evidence="6">
    <location>
        <begin position="196"/>
        <end position="226"/>
    </location>
</feature>
<dbReference type="AlphaFoldDB" id="A0A8H4U3T6"/>
<dbReference type="Gene3D" id="3.30.465.10">
    <property type="match status" value="1"/>
</dbReference>
<organism evidence="7 8">
    <name type="scientific">Fusarium sarcochroum</name>
    <dbReference type="NCBI Taxonomy" id="1208366"/>
    <lineage>
        <taxon>Eukaryota</taxon>
        <taxon>Fungi</taxon>
        <taxon>Dikarya</taxon>
        <taxon>Ascomycota</taxon>
        <taxon>Pezizomycotina</taxon>
        <taxon>Sordariomycetes</taxon>
        <taxon>Hypocreomycetidae</taxon>
        <taxon>Hypocreales</taxon>
        <taxon>Nectriaceae</taxon>
        <taxon>Fusarium</taxon>
        <taxon>Fusarium lateritium species complex</taxon>
    </lineage>
</organism>